<name>G2R7K8_THETT</name>
<dbReference type="eggNOG" id="ENOG502TEVA">
    <property type="taxonomic scope" value="Eukaryota"/>
</dbReference>
<dbReference type="OrthoDB" id="5213764at2759"/>
<sequence>MDTASQQARRRRGPGGGFRLPNFALIATVFLHPSQFSPTAAAAVDIAPRLMLPAALHDDLSGQMHALHRRSQGEHVVLADCRDRNGVVSSQMAYFPGDPGPSPQDVAVVATAKGQAALWVNTNTSGLFTDTGTTFTATLGPRVEDGQFAGTGNNGYGNFSCYQKYVSRLYTYDNTVCSQVYVCDHSTPPPPGGLCRLRSRISSAR</sequence>
<accession>G2R7K8</accession>
<keyword evidence="2" id="KW-1185">Reference proteome</keyword>
<protein>
    <submittedName>
        <fullName evidence="1">Uncharacterized protein</fullName>
    </submittedName>
</protein>
<dbReference type="GeneID" id="11518406"/>
<evidence type="ECO:0000313" key="1">
    <source>
        <dbReference type="EMBL" id="AEO67917.1"/>
    </source>
</evidence>
<dbReference type="Proteomes" id="UP000008181">
    <property type="component" value="Chromosome 3"/>
</dbReference>
<dbReference type="STRING" id="578455.G2R7K8"/>
<dbReference type="RefSeq" id="XP_003654253.1">
    <property type="nucleotide sequence ID" value="XM_003654205.1"/>
</dbReference>
<proteinExistence type="predicted"/>
<dbReference type="KEGG" id="ttt:THITE_2117093"/>
<reference evidence="1 2" key="1">
    <citation type="journal article" date="2011" name="Nat. Biotechnol.">
        <title>Comparative genomic analysis of the thermophilic biomass-degrading fungi Myceliophthora thermophila and Thielavia terrestris.</title>
        <authorList>
            <person name="Berka R.M."/>
            <person name="Grigoriev I.V."/>
            <person name="Otillar R."/>
            <person name="Salamov A."/>
            <person name="Grimwood J."/>
            <person name="Reid I."/>
            <person name="Ishmael N."/>
            <person name="John T."/>
            <person name="Darmond C."/>
            <person name="Moisan M.-C."/>
            <person name="Henrissat B."/>
            <person name="Coutinho P.M."/>
            <person name="Lombard V."/>
            <person name="Natvig D.O."/>
            <person name="Lindquist E."/>
            <person name="Schmutz J."/>
            <person name="Lucas S."/>
            <person name="Harris P."/>
            <person name="Powlowski J."/>
            <person name="Bellemare A."/>
            <person name="Taylor D."/>
            <person name="Butler G."/>
            <person name="de Vries R.P."/>
            <person name="Allijn I.E."/>
            <person name="van den Brink J."/>
            <person name="Ushinsky S."/>
            <person name="Storms R."/>
            <person name="Powell A.J."/>
            <person name="Paulsen I.T."/>
            <person name="Elbourne L.D.H."/>
            <person name="Baker S.E."/>
            <person name="Magnuson J."/>
            <person name="LaBoissiere S."/>
            <person name="Clutterbuck A.J."/>
            <person name="Martinez D."/>
            <person name="Wogulis M."/>
            <person name="de Leon A.L."/>
            <person name="Rey M.W."/>
            <person name="Tsang A."/>
        </authorList>
    </citation>
    <scope>NUCLEOTIDE SEQUENCE [LARGE SCALE GENOMIC DNA]</scope>
    <source>
        <strain evidence="2">ATCC 38088 / NRRL 8126</strain>
    </source>
</reference>
<gene>
    <name evidence="1" type="ORF">THITE_2117093</name>
</gene>
<dbReference type="AlphaFoldDB" id="G2R7K8"/>
<dbReference type="HOGENOM" id="CLU_1338356_0_0_1"/>
<dbReference type="EMBL" id="CP003011">
    <property type="protein sequence ID" value="AEO67917.1"/>
    <property type="molecule type" value="Genomic_DNA"/>
</dbReference>
<evidence type="ECO:0000313" key="2">
    <source>
        <dbReference type="Proteomes" id="UP000008181"/>
    </source>
</evidence>
<organism evidence="1 2">
    <name type="scientific">Thermothielavioides terrestris (strain ATCC 38088 / NRRL 8126)</name>
    <name type="common">Thielavia terrestris</name>
    <dbReference type="NCBI Taxonomy" id="578455"/>
    <lineage>
        <taxon>Eukaryota</taxon>
        <taxon>Fungi</taxon>
        <taxon>Dikarya</taxon>
        <taxon>Ascomycota</taxon>
        <taxon>Pezizomycotina</taxon>
        <taxon>Sordariomycetes</taxon>
        <taxon>Sordariomycetidae</taxon>
        <taxon>Sordariales</taxon>
        <taxon>Chaetomiaceae</taxon>
        <taxon>Thermothielavioides</taxon>
        <taxon>Thermothielavioides terrestris</taxon>
    </lineage>
</organism>